<dbReference type="HOGENOM" id="CLU_089598_0_0_3"/>
<dbReference type="RefSeq" id="WP_015228702.1">
    <property type="nucleotide sequence ID" value="NC_019780.1"/>
</dbReference>
<protein>
    <recommendedName>
        <fullName evidence="3">DUF2993 domain-containing protein</fullName>
    </recommendedName>
</protein>
<dbReference type="STRING" id="13035.Dacsa_0964"/>
<evidence type="ECO:0000313" key="1">
    <source>
        <dbReference type="EMBL" id="AFZ49692.1"/>
    </source>
</evidence>
<reference evidence="1" key="1">
    <citation type="submission" date="2012-04" db="EMBL/GenBank/DDBJ databases">
        <title>Finished genome of Dactylococcopsis salina PCC 8305.</title>
        <authorList>
            <consortium name="US DOE Joint Genome Institute"/>
            <person name="Gugger M."/>
            <person name="Coursin T."/>
            <person name="Rippka R."/>
            <person name="Tandeau De Marsac N."/>
            <person name="Huntemann M."/>
            <person name="Wei C.-L."/>
            <person name="Han J."/>
            <person name="Detter J.C."/>
            <person name="Han C."/>
            <person name="Tapia R."/>
            <person name="Daligault H."/>
            <person name="Chen A."/>
            <person name="Krypides N."/>
            <person name="Mavromatis K."/>
            <person name="Markowitz V."/>
            <person name="Szeto E."/>
            <person name="Ivanova N."/>
            <person name="Ovchinnikova G."/>
            <person name="Pagani I."/>
            <person name="Pati A."/>
            <person name="Goodwin L."/>
            <person name="Peters L."/>
            <person name="Pitluck S."/>
            <person name="Woyke T."/>
            <person name="Kerfeld C."/>
        </authorList>
    </citation>
    <scope>NUCLEOTIDE SEQUENCE [LARGE SCALE GENOMIC DNA]</scope>
    <source>
        <strain evidence="1">PCC 8305</strain>
    </source>
</reference>
<organism evidence="1 2">
    <name type="scientific">Dactylococcopsis salina (strain PCC 8305)</name>
    <name type="common">Myxobactron salinum</name>
    <dbReference type="NCBI Taxonomy" id="13035"/>
    <lineage>
        <taxon>Bacteria</taxon>
        <taxon>Bacillati</taxon>
        <taxon>Cyanobacteriota</taxon>
        <taxon>Cyanophyceae</taxon>
        <taxon>Nodosilineales</taxon>
        <taxon>Cymatolegaceae</taxon>
        <taxon>Dactylococcopsis</taxon>
    </lineage>
</organism>
<dbReference type="PATRIC" id="fig|13035.3.peg.1081"/>
<dbReference type="KEGG" id="dsl:Dacsa_0964"/>
<sequence length="224" mass="25131">MIFKKSNFLTTLLTPALKVWLSSQLETVQGLQIKIVSTDRQLLRGIISKVSLTSDFAIYQGLNFDQISLAAEEIKVNITQILRGEPLQLLKPISISVKMRMTKTHLNDSRSSPLLQSGLRDFLFLLFQTDSLPAFHWESITLENNGFILKGKSFSPSSNSVLIQGEVSWKSPQHLLISPIKVEGLDFNQELSSIEFDLGSQVHLDDLIITEDAIFLQGNLIVFT</sequence>
<dbReference type="EMBL" id="CP003944">
    <property type="protein sequence ID" value="AFZ49692.1"/>
    <property type="molecule type" value="Genomic_DNA"/>
</dbReference>
<gene>
    <name evidence="1" type="ORF">Dacsa_0964</name>
</gene>
<dbReference type="Proteomes" id="UP000010482">
    <property type="component" value="Chromosome"/>
</dbReference>
<dbReference type="InterPro" id="IPR021373">
    <property type="entry name" value="DUF2993"/>
</dbReference>
<evidence type="ECO:0008006" key="3">
    <source>
        <dbReference type="Google" id="ProtNLM"/>
    </source>
</evidence>
<dbReference type="eggNOG" id="ENOG502ZC76">
    <property type="taxonomic scope" value="Bacteria"/>
</dbReference>
<proteinExistence type="predicted"/>
<evidence type="ECO:0000313" key="2">
    <source>
        <dbReference type="Proteomes" id="UP000010482"/>
    </source>
</evidence>
<dbReference type="OrthoDB" id="460303at2"/>
<name>K9YT96_DACS8</name>
<dbReference type="Pfam" id="PF11209">
    <property type="entry name" value="LmeA"/>
    <property type="match status" value="1"/>
</dbReference>
<dbReference type="AlphaFoldDB" id="K9YT96"/>
<accession>K9YT96</accession>
<keyword evidence="2" id="KW-1185">Reference proteome</keyword>